<accession>A0A1J1IXR6</accession>
<protein>
    <submittedName>
        <fullName evidence="1">CLUMA_CG018565, isoform A</fullName>
    </submittedName>
</protein>
<dbReference type="AlphaFoldDB" id="A0A1J1IXR6"/>
<keyword evidence="2" id="KW-1185">Reference proteome</keyword>
<dbReference type="EMBL" id="CVRI01000064">
    <property type="protein sequence ID" value="CRL04997.1"/>
    <property type="molecule type" value="Genomic_DNA"/>
</dbReference>
<sequence length="93" mass="11085">MLEFLGQLFYGPKSTVNVNLVVTIDIGQLIYYISRSLFKDKVLIMLQNERFLKTQLVFLREMHFQSNEKEKCAAILIRSTYQNIYRTQYPHSF</sequence>
<name>A0A1J1IXR6_9DIPT</name>
<dbReference type="Proteomes" id="UP000183832">
    <property type="component" value="Unassembled WGS sequence"/>
</dbReference>
<evidence type="ECO:0000313" key="2">
    <source>
        <dbReference type="Proteomes" id="UP000183832"/>
    </source>
</evidence>
<reference evidence="1 2" key="1">
    <citation type="submission" date="2015-04" db="EMBL/GenBank/DDBJ databases">
        <authorList>
            <person name="Syromyatnikov M.Y."/>
            <person name="Popov V.N."/>
        </authorList>
    </citation>
    <scope>NUCLEOTIDE SEQUENCE [LARGE SCALE GENOMIC DNA]</scope>
</reference>
<proteinExistence type="predicted"/>
<organism evidence="1 2">
    <name type="scientific">Clunio marinus</name>
    <dbReference type="NCBI Taxonomy" id="568069"/>
    <lineage>
        <taxon>Eukaryota</taxon>
        <taxon>Metazoa</taxon>
        <taxon>Ecdysozoa</taxon>
        <taxon>Arthropoda</taxon>
        <taxon>Hexapoda</taxon>
        <taxon>Insecta</taxon>
        <taxon>Pterygota</taxon>
        <taxon>Neoptera</taxon>
        <taxon>Endopterygota</taxon>
        <taxon>Diptera</taxon>
        <taxon>Nematocera</taxon>
        <taxon>Chironomoidea</taxon>
        <taxon>Chironomidae</taxon>
        <taxon>Clunio</taxon>
    </lineage>
</organism>
<evidence type="ECO:0000313" key="1">
    <source>
        <dbReference type="EMBL" id="CRL04997.1"/>
    </source>
</evidence>
<gene>
    <name evidence="1" type="ORF">CLUMA_CG018565</name>
</gene>